<reference evidence="6" key="1">
    <citation type="journal article" date="2014" name="Int. J. Syst. Evol. Microbiol.">
        <title>Complete genome sequence of Corynebacterium casei LMG S-19264T (=DSM 44701T), isolated from a smear-ripened cheese.</title>
        <authorList>
            <consortium name="US DOE Joint Genome Institute (JGI-PGF)"/>
            <person name="Walter F."/>
            <person name="Albersmeier A."/>
            <person name="Kalinowski J."/>
            <person name="Ruckert C."/>
        </authorList>
    </citation>
    <scope>NUCLEOTIDE SEQUENCE</scope>
    <source>
        <strain evidence="6">CGMCC 1.12754</strain>
    </source>
</reference>
<evidence type="ECO:0000313" key="7">
    <source>
        <dbReference type="Proteomes" id="UP000622860"/>
    </source>
</evidence>
<dbReference type="Proteomes" id="UP000622860">
    <property type="component" value="Unassembled WGS sequence"/>
</dbReference>
<dbReference type="RefSeq" id="WP_188454704.1">
    <property type="nucleotide sequence ID" value="NZ_BMFR01000004.1"/>
</dbReference>
<keyword evidence="7" id="KW-1185">Reference proteome</keyword>
<dbReference type="Gene3D" id="3.40.50.300">
    <property type="entry name" value="P-loop containing nucleotide triphosphate hydrolases"/>
    <property type="match status" value="1"/>
</dbReference>
<accession>A0A917H9C2</accession>
<gene>
    <name evidence="6" type="primary">oppF</name>
    <name evidence="6" type="ORF">GCM10011398_14460</name>
</gene>
<dbReference type="InterPro" id="IPR027417">
    <property type="entry name" value="P-loop_NTPase"/>
</dbReference>
<feature type="domain" description="ABC transporter" evidence="5">
    <location>
        <begin position="9"/>
        <end position="255"/>
    </location>
</feature>
<dbReference type="InterPro" id="IPR013563">
    <property type="entry name" value="Oligopep_ABC_C"/>
</dbReference>
<dbReference type="Pfam" id="PF00005">
    <property type="entry name" value="ABC_tran"/>
    <property type="match status" value="1"/>
</dbReference>
<protein>
    <submittedName>
        <fullName evidence="6">ABC transporter ATP-binding protein</fullName>
    </submittedName>
</protein>
<keyword evidence="2" id="KW-0813">Transport</keyword>
<sequence>MNNNKEKLLEIKNLKKHFKMDRNNYLKAVDDISFDIYKGETFGLVGESGCGKSTAGRTILRLYEATEGAVNFQGENVHAKKSKKDLKKFNRSMQMIFQDPYASLNPRMTVKDIIAEGMDIHGLVNNKKERTARVNELLETVGLNADHGNRYPHEFSGGQRQRIGIARALAVNPDFIVADEPISALDVSIQAQVVNLLKKLQRERGLTYLFIAHDLSMVKHISDRVGVMYLGNMAEVATSDDLYAEPLHPYTQALLSAIPISDPEVERTRERIIVEGDVPSPINPPSGCRFRTRCPMAMEICSKVVPEWQEHSKDHWVACHLYNDKYNEENKARQNLAKA</sequence>
<dbReference type="Pfam" id="PF08352">
    <property type="entry name" value="oligo_HPY"/>
    <property type="match status" value="1"/>
</dbReference>
<dbReference type="SUPFAM" id="SSF52540">
    <property type="entry name" value="P-loop containing nucleoside triphosphate hydrolases"/>
    <property type="match status" value="1"/>
</dbReference>
<dbReference type="PANTHER" id="PTHR43776:SF7">
    <property type="entry name" value="D,D-DIPEPTIDE TRANSPORT ATP-BINDING PROTEIN DDPF-RELATED"/>
    <property type="match status" value="1"/>
</dbReference>
<evidence type="ECO:0000256" key="4">
    <source>
        <dbReference type="ARBA" id="ARBA00022840"/>
    </source>
</evidence>
<dbReference type="SMART" id="SM00382">
    <property type="entry name" value="AAA"/>
    <property type="match status" value="1"/>
</dbReference>
<dbReference type="GO" id="GO:0016887">
    <property type="term" value="F:ATP hydrolysis activity"/>
    <property type="evidence" value="ECO:0007669"/>
    <property type="project" value="InterPro"/>
</dbReference>
<dbReference type="GO" id="GO:0055085">
    <property type="term" value="P:transmembrane transport"/>
    <property type="evidence" value="ECO:0007669"/>
    <property type="project" value="UniProtKB-ARBA"/>
</dbReference>
<organism evidence="6 7">
    <name type="scientific">Virgibacillus oceani</name>
    <dbReference type="NCBI Taxonomy" id="1479511"/>
    <lineage>
        <taxon>Bacteria</taxon>
        <taxon>Bacillati</taxon>
        <taxon>Bacillota</taxon>
        <taxon>Bacilli</taxon>
        <taxon>Bacillales</taxon>
        <taxon>Bacillaceae</taxon>
        <taxon>Virgibacillus</taxon>
    </lineage>
</organism>
<name>A0A917H9C2_9BACI</name>
<dbReference type="NCBIfam" id="TIGR01727">
    <property type="entry name" value="oligo_HPY"/>
    <property type="match status" value="1"/>
</dbReference>
<keyword evidence="3" id="KW-0547">Nucleotide-binding</keyword>
<dbReference type="GO" id="GO:0005524">
    <property type="term" value="F:ATP binding"/>
    <property type="evidence" value="ECO:0007669"/>
    <property type="project" value="UniProtKB-KW"/>
</dbReference>
<evidence type="ECO:0000256" key="1">
    <source>
        <dbReference type="ARBA" id="ARBA00005417"/>
    </source>
</evidence>
<dbReference type="GO" id="GO:0015833">
    <property type="term" value="P:peptide transport"/>
    <property type="evidence" value="ECO:0007669"/>
    <property type="project" value="InterPro"/>
</dbReference>
<dbReference type="FunFam" id="3.40.50.300:FF:000016">
    <property type="entry name" value="Oligopeptide ABC transporter ATP-binding component"/>
    <property type="match status" value="1"/>
</dbReference>
<reference evidence="6" key="2">
    <citation type="submission" date="2020-09" db="EMBL/GenBank/DDBJ databases">
        <authorList>
            <person name="Sun Q."/>
            <person name="Zhou Y."/>
        </authorList>
    </citation>
    <scope>NUCLEOTIDE SEQUENCE</scope>
    <source>
        <strain evidence="6">CGMCC 1.12754</strain>
    </source>
</reference>
<dbReference type="InterPro" id="IPR017871">
    <property type="entry name" value="ABC_transporter-like_CS"/>
</dbReference>
<evidence type="ECO:0000256" key="2">
    <source>
        <dbReference type="ARBA" id="ARBA00022448"/>
    </source>
</evidence>
<dbReference type="PROSITE" id="PS50893">
    <property type="entry name" value="ABC_TRANSPORTER_2"/>
    <property type="match status" value="1"/>
</dbReference>
<evidence type="ECO:0000259" key="5">
    <source>
        <dbReference type="PROSITE" id="PS50893"/>
    </source>
</evidence>
<dbReference type="PROSITE" id="PS00211">
    <property type="entry name" value="ABC_TRANSPORTER_1"/>
    <property type="match status" value="1"/>
</dbReference>
<evidence type="ECO:0000313" key="6">
    <source>
        <dbReference type="EMBL" id="GGG71327.1"/>
    </source>
</evidence>
<dbReference type="InterPro" id="IPR003593">
    <property type="entry name" value="AAA+_ATPase"/>
</dbReference>
<dbReference type="InterPro" id="IPR003439">
    <property type="entry name" value="ABC_transporter-like_ATP-bd"/>
</dbReference>
<dbReference type="PANTHER" id="PTHR43776">
    <property type="entry name" value="TRANSPORT ATP-BINDING PROTEIN"/>
    <property type="match status" value="1"/>
</dbReference>
<dbReference type="AlphaFoldDB" id="A0A917H9C2"/>
<comment type="caution">
    <text evidence="6">The sequence shown here is derived from an EMBL/GenBank/DDBJ whole genome shotgun (WGS) entry which is preliminary data.</text>
</comment>
<evidence type="ECO:0000256" key="3">
    <source>
        <dbReference type="ARBA" id="ARBA00022741"/>
    </source>
</evidence>
<proteinExistence type="inferred from homology"/>
<comment type="similarity">
    <text evidence="1">Belongs to the ABC transporter superfamily.</text>
</comment>
<keyword evidence="4 6" id="KW-0067">ATP-binding</keyword>
<dbReference type="CDD" id="cd03257">
    <property type="entry name" value="ABC_NikE_OppD_transporters"/>
    <property type="match status" value="1"/>
</dbReference>
<dbReference type="EMBL" id="BMFR01000004">
    <property type="protein sequence ID" value="GGG71327.1"/>
    <property type="molecule type" value="Genomic_DNA"/>
</dbReference>
<dbReference type="InterPro" id="IPR050319">
    <property type="entry name" value="ABC_transp_ATP-bind"/>
</dbReference>